<feature type="domain" description="YcgL" evidence="1">
    <location>
        <begin position="8"/>
        <end position="92"/>
    </location>
</feature>
<protein>
    <submittedName>
        <fullName evidence="2">Protein YcgL</fullName>
    </submittedName>
</protein>
<dbReference type="Pfam" id="PF05166">
    <property type="entry name" value="YcgL"/>
    <property type="match status" value="1"/>
</dbReference>
<organism evidence="2 3">
    <name type="scientific">Halomonas elongata</name>
    <dbReference type="NCBI Taxonomy" id="2746"/>
    <lineage>
        <taxon>Bacteria</taxon>
        <taxon>Pseudomonadati</taxon>
        <taxon>Pseudomonadota</taxon>
        <taxon>Gammaproteobacteria</taxon>
        <taxon>Oceanospirillales</taxon>
        <taxon>Halomonadaceae</taxon>
        <taxon>Halomonas</taxon>
    </lineage>
</organism>
<dbReference type="PANTHER" id="PTHR38109:SF1">
    <property type="entry name" value="PROTEIN YCGL"/>
    <property type="match status" value="1"/>
</dbReference>
<dbReference type="SUPFAM" id="SSF160191">
    <property type="entry name" value="YcgL-like"/>
    <property type="match status" value="1"/>
</dbReference>
<proteinExistence type="predicted"/>
<evidence type="ECO:0000313" key="2">
    <source>
        <dbReference type="EMBL" id="OBX37098.1"/>
    </source>
</evidence>
<accession>A0A1B8P4D2</accession>
<dbReference type="AlphaFoldDB" id="A0A1B8P4D2"/>
<dbReference type="InterPro" id="IPR038068">
    <property type="entry name" value="YcgL-like_sf"/>
</dbReference>
<dbReference type="InterPro" id="IPR027354">
    <property type="entry name" value="YcgL_dom"/>
</dbReference>
<dbReference type="Gene3D" id="3.10.510.20">
    <property type="entry name" value="YcgL domain"/>
    <property type="match status" value="1"/>
</dbReference>
<name>A0A1B8P4D2_HALEL</name>
<sequence>MTYFKGKLLCEVFKSPRKDEMYLFVDKTRGLAEVPEALLERFGEPGSTMSLLLTPRSGWPVPRGPTSWRPSRRRAITCSCRRPRMSTCWISIVRRRKRSTEAGRGKR</sequence>
<dbReference type="Proteomes" id="UP000092504">
    <property type="component" value="Unassembled WGS sequence"/>
</dbReference>
<dbReference type="PROSITE" id="PS51648">
    <property type="entry name" value="YCGL"/>
    <property type="match status" value="1"/>
</dbReference>
<evidence type="ECO:0000313" key="3">
    <source>
        <dbReference type="Proteomes" id="UP000092504"/>
    </source>
</evidence>
<comment type="caution">
    <text evidence="2">The sequence shown here is derived from an EMBL/GenBank/DDBJ whole genome shotgun (WGS) entry which is preliminary data.</text>
</comment>
<evidence type="ECO:0000259" key="1">
    <source>
        <dbReference type="PROSITE" id="PS51648"/>
    </source>
</evidence>
<dbReference type="PANTHER" id="PTHR38109">
    <property type="entry name" value="PROTEIN YCGL"/>
    <property type="match status" value="1"/>
</dbReference>
<dbReference type="EMBL" id="MAJD01000001">
    <property type="protein sequence ID" value="OBX37098.1"/>
    <property type="molecule type" value="Genomic_DNA"/>
</dbReference>
<dbReference type="PATRIC" id="fig|2746.7.peg.1494"/>
<gene>
    <name evidence="2" type="primary">ycgL</name>
    <name evidence="2" type="ORF">A8U91_01446</name>
</gene>
<reference evidence="2 3" key="1">
    <citation type="submission" date="2016-06" db="EMBL/GenBank/DDBJ databases">
        <title>Genome sequence of halotolerant plant growth promoting strain of Halomonas elongata HEK1 isolated from salterns of Rann of Kutch, Gujarat, India.</title>
        <authorList>
            <person name="Gaba S."/>
            <person name="Singh R.N."/>
            <person name="Abrol S."/>
            <person name="Kaushik R."/>
            <person name="Saxena A.K."/>
        </authorList>
    </citation>
    <scope>NUCLEOTIDE SEQUENCE [LARGE SCALE GENOMIC DNA]</scope>
    <source>
        <strain evidence="2 3">HEK1</strain>
    </source>
</reference>